<name>A0A9P9D6F7_9HYPO</name>
<dbReference type="AlphaFoldDB" id="A0A9P9D6F7"/>
<keyword evidence="2" id="KW-1185">Reference proteome</keyword>
<dbReference type="Proteomes" id="UP000738349">
    <property type="component" value="Unassembled WGS sequence"/>
</dbReference>
<evidence type="ECO:0000313" key="1">
    <source>
        <dbReference type="EMBL" id="KAH7113526.1"/>
    </source>
</evidence>
<organism evidence="1 2">
    <name type="scientific">Dactylonectria macrodidyma</name>
    <dbReference type="NCBI Taxonomy" id="307937"/>
    <lineage>
        <taxon>Eukaryota</taxon>
        <taxon>Fungi</taxon>
        <taxon>Dikarya</taxon>
        <taxon>Ascomycota</taxon>
        <taxon>Pezizomycotina</taxon>
        <taxon>Sordariomycetes</taxon>
        <taxon>Hypocreomycetidae</taxon>
        <taxon>Hypocreales</taxon>
        <taxon>Nectriaceae</taxon>
        <taxon>Dactylonectria</taxon>
    </lineage>
</organism>
<evidence type="ECO:0000313" key="2">
    <source>
        <dbReference type="Proteomes" id="UP000738349"/>
    </source>
</evidence>
<proteinExistence type="predicted"/>
<accession>A0A9P9D6F7</accession>
<comment type="caution">
    <text evidence="1">The sequence shown here is derived from an EMBL/GenBank/DDBJ whole genome shotgun (WGS) entry which is preliminary data.</text>
</comment>
<feature type="non-terminal residue" evidence="1">
    <location>
        <position position="1"/>
    </location>
</feature>
<dbReference type="OrthoDB" id="4943944at2759"/>
<sequence>MIRQEVADFTEMWNGHHIRPQKNGEHLVAGIPMDLYNTSEVENWTVHLEPQALDGLVQMMAAVDSIDIDDLFDPITTDWCDRQLQDGSETKFRVISTTGQVR</sequence>
<protein>
    <submittedName>
        <fullName evidence="1">Uncharacterized protein</fullName>
    </submittedName>
</protein>
<gene>
    <name evidence="1" type="ORF">EDB81DRAFT_824396</name>
</gene>
<reference evidence="1" key="1">
    <citation type="journal article" date="2021" name="Nat. Commun.">
        <title>Genetic determinants of endophytism in the Arabidopsis root mycobiome.</title>
        <authorList>
            <person name="Mesny F."/>
            <person name="Miyauchi S."/>
            <person name="Thiergart T."/>
            <person name="Pickel B."/>
            <person name="Atanasova L."/>
            <person name="Karlsson M."/>
            <person name="Huettel B."/>
            <person name="Barry K.W."/>
            <person name="Haridas S."/>
            <person name="Chen C."/>
            <person name="Bauer D."/>
            <person name="Andreopoulos W."/>
            <person name="Pangilinan J."/>
            <person name="LaButti K."/>
            <person name="Riley R."/>
            <person name="Lipzen A."/>
            <person name="Clum A."/>
            <person name="Drula E."/>
            <person name="Henrissat B."/>
            <person name="Kohler A."/>
            <person name="Grigoriev I.V."/>
            <person name="Martin F.M."/>
            <person name="Hacquard S."/>
        </authorList>
    </citation>
    <scope>NUCLEOTIDE SEQUENCE</scope>
    <source>
        <strain evidence="1">MPI-CAGE-AT-0147</strain>
    </source>
</reference>
<dbReference type="EMBL" id="JAGMUV010000034">
    <property type="protein sequence ID" value="KAH7113526.1"/>
    <property type="molecule type" value="Genomic_DNA"/>
</dbReference>